<evidence type="ECO:0000256" key="1">
    <source>
        <dbReference type="SAM" id="MobiDB-lite"/>
    </source>
</evidence>
<organism evidence="3 4">
    <name type="scientific">Methylorubrum populi</name>
    <dbReference type="NCBI Taxonomy" id="223967"/>
    <lineage>
        <taxon>Bacteria</taxon>
        <taxon>Pseudomonadati</taxon>
        <taxon>Pseudomonadota</taxon>
        <taxon>Alphaproteobacteria</taxon>
        <taxon>Hyphomicrobiales</taxon>
        <taxon>Methylobacteriaceae</taxon>
        <taxon>Methylorubrum</taxon>
    </lineage>
</organism>
<dbReference type="AlphaFoldDB" id="A0A833J2H4"/>
<dbReference type="Proteomes" id="UP000469949">
    <property type="component" value="Unassembled WGS sequence"/>
</dbReference>
<feature type="region of interest" description="Disordered" evidence="1">
    <location>
        <begin position="59"/>
        <end position="141"/>
    </location>
</feature>
<feature type="compositionally biased region" description="Polar residues" evidence="1">
    <location>
        <begin position="130"/>
        <end position="141"/>
    </location>
</feature>
<dbReference type="RefSeq" id="WP_343219855.1">
    <property type="nucleotide sequence ID" value="NZ_WEKV01000016.1"/>
</dbReference>
<dbReference type="EMBL" id="WEKV01000016">
    <property type="protein sequence ID" value="KAB7783458.1"/>
    <property type="molecule type" value="Genomic_DNA"/>
</dbReference>
<evidence type="ECO:0000313" key="3">
    <source>
        <dbReference type="EMBL" id="KAB7783458.1"/>
    </source>
</evidence>
<accession>A0A833J2H4</accession>
<comment type="caution">
    <text evidence="3">The sequence shown here is derived from an EMBL/GenBank/DDBJ whole genome shotgun (WGS) entry which is preliminary data.</text>
</comment>
<evidence type="ECO:0000313" key="4">
    <source>
        <dbReference type="Proteomes" id="UP000469949"/>
    </source>
</evidence>
<protein>
    <recommendedName>
        <fullName evidence="2">Transcriptional repressor NrdR-like N-terminal domain-containing protein</fullName>
    </recommendedName>
</protein>
<gene>
    <name evidence="3" type="ORF">F8B43_4020</name>
</gene>
<feature type="compositionally biased region" description="Basic and acidic residues" evidence="1">
    <location>
        <begin position="65"/>
        <end position="77"/>
    </location>
</feature>
<sequence>MICPKCSADTRVIDSRPEMGGKVIRRRRICVAVGCAHDFDSYESTLNVVARRQREAAGMRAYRRANPERAREQDRQKAKSRALRVSAEVEAAETGQPLEDVMRAWDIKPAARQRPSARTRRRPTPRCNEGSATTPKLETTR</sequence>
<feature type="compositionally biased region" description="Basic residues" evidence="1">
    <location>
        <begin position="115"/>
        <end position="124"/>
    </location>
</feature>
<dbReference type="Pfam" id="PF22811">
    <property type="entry name" value="Zn_ribbon_NrdR"/>
    <property type="match status" value="1"/>
</dbReference>
<dbReference type="InterPro" id="IPR055173">
    <property type="entry name" value="NrdR-like_N"/>
</dbReference>
<evidence type="ECO:0000259" key="2">
    <source>
        <dbReference type="Pfam" id="PF22811"/>
    </source>
</evidence>
<name>A0A833J2H4_9HYPH</name>
<proteinExistence type="predicted"/>
<reference evidence="3 4" key="1">
    <citation type="submission" date="2019-10" db="EMBL/GenBank/DDBJ databases">
        <title>Draft Genome Sequence of the Caffeine Degrading Methylotroph Methylorubrum populi PINKEL.</title>
        <authorList>
            <person name="Dawson S.C."/>
            <person name="Zhang X."/>
            <person name="Wright M.E."/>
            <person name="Sharma G."/>
            <person name="Langner J.T."/>
            <person name="Ditty J.L."/>
            <person name="Subuyuj G.A."/>
        </authorList>
    </citation>
    <scope>NUCLEOTIDE SEQUENCE [LARGE SCALE GENOMIC DNA]</scope>
    <source>
        <strain evidence="3 4">Pinkel</strain>
    </source>
</reference>
<feature type="domain" description="Transcriptional repressor NrdR-like N-terminal" evidence="2">
    <location>
        <begin position="1"/>
        <end position="43"/>
    </location>
</feature>